<evidence type="ECO:0000313" key="9">
    <source>
        <dbReference type="Proteomes" id="UP000284706"/>
    </source>
</evidence>
<dbReference type="GO" id="GO:0005524">
    <property type="term" value="F:ATP binding"/>
    <property type="evidence" value="ECO:0007669"/>
    <property type="project" value="UniProtKB-KW"/>
</dbReference>
<feature type="region of interest" description="Disordered" evidence="6">
    <location>
        <begin position="769"/>
        <end position="788"/>
    </location>
</feature>
<dbReference type="PANTHER" id="PTHR24349">
    <property type="entry name" value="SERINE/THREONINE-PROTEIN KINASE"/>
    <property type="match status" value="1"/>
</dbReference>
<dbReference type="Gene3D" id="1.10.510.10">
    <property type="entry name" value="Transferase(Phosphotransferase) domain 1"/>
    <property type="match status" value="1"/>
</dbReference>
<dbReference type="InterPro" id="IPR008266">
    <property type="entry name" value="Tyr_kinase_AS"/>
</dbReference>
<proteinExistence type="predicted"/>
<feature type="region of interest" description="Disordered" evidence="6">
    <location>
        <begin position="43"/>
        <end position="109"/>
    </location>
</feature>
<evidence type="ECO:0000256" key="5">
    <source>
        <dbReference type="ARBA" id="ARBA00022840"/>
    </source>
</evidence>
<dbReference type="PROSITE" id="PS00109">
    <property type="entry name" value="PROTEIN_KINASE_TYR"/>
    <property type="match status" value="1"/>
</dbReference>
<evidence type="ECO:0000313" key="8">
    <source>
        <dbReference type="EMBL" id="PPR00327.1"/>
    </source>
</evidence>
<dbReference type="Proteomes" id="UP000284706">
    <property type="component" value="Unassembled WGS sequence"/>
</dbReference>
<dbReference type="Pfam" id="PF00069">
    <property type="entry name" value="Pkinase"/>
    <property type="match status" value="1"/>
</dbReference>
<dbReference type="PROSITE" id="PS50011">
    <property type="entry name" value="PROTEIN_KINASE_DOM"/>
    <property type="match status" value="1"/>
</dbReference>
<evidence type="ECO:0000256" key="1">
    <source>
        <dbReference type="ARBA" id="ARBA00022527"/>
    </source>
</evidence>
<dbReference type="InterPro" id="IPR050205">
    <property type="entry name" value="CDPK_Ser/Thr_kinases"/>
</dbReference>
<evidence type="ECO:0000256" key="6">
    <source>
        <dbReference type="SAM" id="MobiDB-lite"/>
    </source>
</evidence>
<keyword evidence="3" id="KW-0547">Nucleotide-binding</keyword>
<sequence length="1612" mass="182144">MSSATKPKKRRRRLIEQSSPSTDATRSGTSRAAADLALYDHDAEKFGVVQTPDDRSSIKSRKRRRLAEEDEASFRNSRTSRTAGDDAAEISSPADKKSSRERLVESPKNPLELFVQQSLPYLTKNPLHTSSRATRPPKYWDMHFDEELRLRRVVFLEGLVEEMSKTCDDYVRRISESGRAMSRSFPKFEVPSMDSVVNEKTLVIYLENFHKLFSQVASGLFFETDWEAVFEFSQHAAGTSSEAAADGYLCLNEGASALVSPKHRAAIALIRKYDFHNFITWEYKNLGFGSDVFQALQTQEGVFHWTTCQERLQRHDASSSCSNPNHRIEGRLKVTGRPTGPDATSTVDIIKRSTAANVLEDEEIKPSKRIRTDEDFDGGESPMVKKVRSTTGVSPSPLKNAWASSVSQDSSYMIIGTGNEDCVGLRHRESQTLFLSLPIKSSNKENPVYIKVYLMLYIMAFQDAVDRAQQLESGALSPRAQSLLRVRLDDKPNLPNALSSGLFDKYPVEVQLPSPSTHFLELLEKCSCLDLRLHQHKLATTQYNRNTWTLNPFLAGRSDSNLMVAAAPSSSSSSTNTPLIFLDLDRLFHKTSRIWRVYLGVVGDNQGQAEYFSEPLVLKMSRDDNEGAYLRTEFENYQRLQSDKVSGIVKCYGFFSCRINPQEIRYFLLLKNGGNPISERHDAVLRSHAKKHLKSYQSALVSLHNKNYTHNNITREHVLMDVSQGKASLISLKDCQVPDQVMAPSGRARDTSVLGLCLGIPLQAGPFEAESSLPSPSPQPLNSAEKSEVVKSRSIVRGNASRMLSPHDPFATLFKETFEANYHPDIFQSKVELSHLVPQTAPISFYDRHIASHLSLKRVVYQPSLVSSLSRTCELAVRKFLDGGHHFSENGYNFNLLPRRETFHDARTTSTYYNRFAANLCMAYSYKFALYPDALTWDTPLRFMQEPRGREFLFTTEAWLTVTSRLGDIPELMESANEALSERLHRLQRSYPRLATWHMFAMTDTATTMFYRFIKNGPFSWEASRTLGCTTAAAPVLSSAAETTPIPGKRRRAKKLGVRVQSKKEITVKAKKIVTVPVPPSKANPYRPDFRHYIQHAWATAAANDSTYMVFQCGRYERIGLRDRSSQTLYMSGLIDPINIKDPSYRKLHIGLHTALLQDSIERLKLSATKPKTNRKRSGGAVVNKQAPKSKKVDSVIHTAEDTTKLYNEIAERDLALVILDYGAFCSPAPSSFLRIGPSCVPGHGEPKEYPTQTRYDREERILLILKEPLGQGAVGVVHPAAVSLTLESGEVLSRDMVIKFAFTDEQREKMFNEYQIYGHLSYEEDLKGIVTVHGMFEDRESGTVGMLMENAGQSLRRREIERGGDGQQVTATPEEKKSFRRVLQGLHEAGVRHHDIRADNLLINSRNEVFIIDLDRADFEANYHPNIFQSESEVKYLVPQASPLTFYDRHIASHLALKHIAYEPSLATSLSRACDRAVQDFLRKGHKSCKMGYAFSLVPQRQLFHDAHTTCVYYNTFAADLCASYAYKLILNSEGRTWDTPFVFIEDPRGREYRFTTEAWLAVSSCLKDTPELVKDLNDLAKKRLEDLSKKCPRLATWHMFAMTDTATTML</sequence>
<feature type="domain" description="Protein kinase" evidence="7">
    <location>
        <begin position="1264"/>
        <end position="1612"/>
    </location>
</feature>
<dbReference type="EMBL" id="NHYE01001013">
    <property type="protein sequence ID" value="PPR00327.1"/>
    <property type="molecule type" value="Genomic_DNA"/>
</dbReference>
<dbReference type="InterPro" id="IPR000719">
    <property type="entry name" value="Prot_kinase_dom"/>
</dbReference>
<feature type="region of interest" description="Disordered" evidence="6">
    <location>
        <begin position="372"/>
        <end position="392"/>
    </location>
</feature>
<dbReference type="GO" id="GO:0004674">
    <property type="term" value="F:protein serine/threonine kinase activity"/>
    <property type="evidence" value="ECO:0007669"/>
    <property type="project" value="UniProtKB-KW"/>
</dbReference>
<comment type="caution">
    <text evidence="8">The sequence shown here is derived from an EMBL/GenBank/DDBJ whole genome shotgun (WGS) entry which is preliminary data.</text>
</comment>
<feature type="region of interest" description="Disordered" evidence="6">
    <location>
        <begin position="317"/>
        <end position="344"/>
    </location>
</feature>
<organism evidence="8 9">
    <name type="scientific">Gymnopilus dilepis</name>
    <dbReference type="NCBI Taxonomy" id="231916"/>
    <lineage>
        <taxon>Eukaryota</taxon>
        <taxon>Fungi</taxon>
        <taxon>Dikarya</taxon>
        <taxon>Basidiomycota</taxon>
        <taxon>Agaricomycotina</taxon>
        <taxon>Agaricomycetes</taxon>
        <taxon>Agaricomycetidae</taxon>
        <taxon>Agaricales</taxon>
        <taxon>Agaricineae</taxon>
        <taxon>Hymenogastraceae</taxon>
        <taxon>Gymnopilus</taxon>
    </lineage>
</organism>
<dbReference type="OrthoDB" id="2521594at2759"/>
<evidence type="ECO:0000259" key="7">
    <source>
        <dbReference type="PROSITE" id="PS50011"/>
    </source>
</evidence>
<keyword evidence="9" id="KW-1185">Reference proteome</keyword>
<evidence type="ECO:0000256" key="3">
    <source>
        <dbReference type="ARBA" id="ARBA00022741"/>
    </source>
</evidence>
<feature type="compositionally biased region" description="Polar residues" evidence="6">
    <location>
        <begin position="16"/>
        <end position="30"/>
    </location>
</feature>
<feature type="compositionally biased region" description="Basic and acidic residues" evidence="6">
    <location>
        <begin position="94"/>
        <end position="105"/>
    </location>
</feature>
<keyword evidence="5" id="KW-0067">ATP-binding</keyword>
<dbReference type="SMART" id="SM00220">
    <property type="entry name" value="S_TKc"/>
    <property type="match status" value="1"/>
</dbReference>
<gene>
    <name evidence="8" type="ORF">CVT26_009742</name>
</gene>
<reference evidence="8 9" key="1">
    <citation type="journal article" date="2018" name="Evol. Lett.">
        <title>Horizontal gene cluster transfer increased hallucinogenic mushroom diversity.</title>
        <authorList>
            <person name="Reynolds H.T."/>
            <person name="Vijayakumar V."/>
            <person name="Gluck-Thaler E."/>
            <person name="Korotkin H.B."/>
            <person name="Matheny P.B."/>
            <person name="Slot J.C."/>
        </authorList>
    </citation>
    <scope>NUCLEOTIDE SEQUENCE [LARGE SCALE GENOMIC DNA]</scope>
    <source>
        <strain evidence="8 9">SRW20</strain>
    </source>
</reference>
<evidence type="ECO:0000256" key="4">
    <source>
        <dbReference type="ARBA" id="ARBA00022777"/>
    </source>
</evidence>
<feature type="region of interest" description="Disordered" evidence="6">
    <location>
        <begin position="1"/>
        <end position="30"/>
    </location>
</feature>
<accession>A0A409YBE9</accession>
<keyword evidence="1" id="KW-0723">Serine/threonine-protein kinase</keyword>
<dbReference type="STRING" id="231916.A0A409YBE9"/>
<keyword evidence="4" id="KW-0418">Kinase</keyword>
<dbReference type="InParanoid" id="A0A409YBE9"/>
<dbReference type="Gene3D" id="3.30.200.20">
    <property type="entry name" value="Phosphorylase Kinase, domain 1"/>
    <property type="match status" value="1"/>
</dbReference>
<protein>
    <recommendedName>
        <fullName evidence="7">Protein kinase domain-containing protein</fullName>
    </recommendedName>
</protein>
<evidence type="ECO:0000256" key="2">
    <source>
        <dbReference type="ARBA" id="ARBA00022679"/>
    </source>
</evidence>
<name>A0A409YBE9_9AGAR</name>
<dbReference type="SUPFAM" id="SSF56112">
    <property type="entry name" value="Protein kinase-like (PK-like)"/>
    <property type="match status" value="2"/>
</dbReference>
<dbReference type="InterPro" id="IPR011009">
    <property type="entry name" value="Kinase-like_dom_sf"/>
</dbReference>
<keyword evidence="2" id="KW-0808">Transferase</keyword>
<feature type="compositionally biased region" description="Basic residues" evidence="6">
    <location>
        <begin position="1"/>
        <end position="13"/>
    </location>
</feature>